<dbReference type="InterPro" id="IPR003961">
    <property type="entry name" value="FN3_dom"/>
</dbReference>
<keyword evidence="2" id="KW-1185">Reference proteome</keyword>
<dbReference type="AlphaFoldDB" id="A0A3M9NCT1"/>
<reference evidence="1 2" key="1">
    <citation type="submission" date="2018-11" db="EMBL/GenBank/DDBJ databases">
        <title>Draft genome sequence of Ferruginibacter sp. BO-59.</title>
        <authorList>
            <person name="Im W.T."/>
        </authorList>
    </citation>
    <scope>NUCLEOTIDE SEQUENCE [LARGE SCALE GENOMIC DNA]</scope>
    <source>
        <strain evidence="1 2">BO-59</strain>
    </source>
</reference>
<dbReference type="Gene3D" id="2.60.40.10">
    <property type="entry name" value="Immunoglobulins"/>
    <property type="match status" value="1"/>
</dbReference>
<dbReference type="Proteomes" id="UP000267223">
    <property type="component" value="Unassembled WGS sequence"/>
</dbReference>
<comment type="caution">
    <text evidence="1">The sequence shown here is derived from an EMBL/GenBank/DDBJ whole genome shotgun (WGS) entry which is preliminary data.</text>
</comment>
<organism evidence="1 2">
    <name type="scientific">Hanamia caeni</name>
    <dbReference type="NCBI Taxonomy" id="2294116"/>
    <lineage>
        <taxon>Bacteria</taxon>
        <taxon>Pseudomonadati</taxon>
        <taxon>Bacteroidota</taxon>
        <taxon>Chitinophagia</taxon>
        <taxon>Chitinophagales</taxon>
        <taxon>Chitinophagaceae</taxon>
        <taxon>Hanamia</taxon>
    </lineage>
</organism>
<sequence>MLMITASDLFDGVVIRPYRSWSDITLSTETTRIQLSMTDNASFPSPSPTMEVFSAAVGAYVTQLAKAATRDANAIAAKNARRAELIALCEQLGNSVTNTAYGNVEMLVSTGLPLRKKRQSVVLSAPSNLGITNGVNSGELDVRVDRQKGATGYSFDYTEDPLKEDSLWVQTLCSTSRCTIKGLTPGKRYWIRPVVIGPKGQKVVGDMMLSPFVQ</sequence>
<evidence type="ECO:0000313" key="2">
    <source>
        <dbReference type="Proteomes" id="UP000267223"/>
    </source>
</evidence>
<dbReference type="CDD" id="cd00063">
    <property type="entry name" value="FN3"/>
    <property type="match status" value="1"/>
</dbReference>
<name>A0A3M9NCT1_9BACT</name>
<proteinExistence type="predicted"/>
<dbReference type="InterPro" id="IPR013783">
    <property type="entry name" value="Ig-like_fold"/>
</dbReference>
<protein>
    <submittedName>
        <fullName evidence="1">Fibronectin type III domain-containing protein</fullName>
    </submittedName>
</protein>
<dbReference type="EMBL" id="RJJR01000009">
    <property type="protein sequence ID" value="RNI35620.1"/>
    <property type="molecule type" value="Genomic_DNA"/>
</dbReference>
<evidence type="ECO:0000313" key="1">
    <source>
        <dbReference type="EMBL" id="RNI35620.1"/>
    </source>
</evidence>
<accession>A0A3M9NCT1</accession>
<gene>
    <name evidence="1" type="ORF">EFY79_11660</name>
</gene>